<dbReference type="EMBL" id="KZ679256">
    <property type="protein sequence ID" value="PTB46819.1"/>
    <property type="molecule type" value="Genomic_DNA"/>
</dbReference>
<accession>A0A2T3ZPW1</accession>
<reference evidence="2 3" key="1">
    <citation type="submission" date="2016-07" db="EMBL/GenBank/DDBJ databases">
        <title>Multiple horizontal gene transfer events from other fungi enriched the ability of initially mycotrophic Trichoderma (Ascomycota) to feed on dead plant biomass.</title>
        <authorList>
            <consortium name="DOE Joint Genome Institute"/>
            <person name="Aerts A."/>
            <person name="Atanasova L."/>
            <person name="Chenthamara K."/>
            <person name="Zhang J."/>
            <person name="Grujic M."/>
            <person name="Henrissat B."/>
            <person name="Kuo A."/>
            <person name="Salamov A."/>
            <person name="Lipzen A."/>
            <person name="Labutti K."/>
            <person name="Barry K."/>
            <person name="Miao Y."/>
            <person name="Rahimi M.J."/>
            <person name="Shen Q."/>
            <person name="Grigoriev I.V."/>
            <person name="Kubicek C.P."/>
            <person name="Druzhinina I.S."/>
        </authorList>
    </citation>
    <scope>NUCLEOTIDE SEQUENCE [LARGE SCALE GENOMIC DNA]</scope>
    <source>
        <strain evidence="2 3">CBS 433.97</strain>
    </source>
</reference>
<protein>
    <submittedName>
        <fullName evidence="2">Uncharacterized protein</fullName>
    </submittedName>
</protein>
<evidence type="ECO:0000256" key="1">
    <source>
        <dbReference type="SAM" id="Phobius"/>
    </source>
</evidence>
<sequence>MSVSGPLLAELIFTRLNCLTWCDEWIILVFSSSFPLPIFLYGFYLFFFLPIFELCFYSTVDDMDFAHSSDESTCCTKHFRIQEWGEGGDSGVLTSVI</sequence>
<keyword evidence="1" id="KW-1133">Transmembrane helix</keyword>
<evidence type="ECO:0000313" key="2">
    <source>
        <dbReference type="EMBL" id="PTB46819.1"/>
    </source>
</evidence>
<dbReference type="AlphaFoldDB" id="A0A2T3ZPW1"/>
<name>A0A2T3ZPW1_TRIA4</name>
<proteinExistence type="predicted"/>
<gene>
    <name evidence="2" type="ORF">M441DRAFT_53521</name>
</gene>
<keyword evidence="1" id="KW-0472">Membrane</keyword>
<keyword evidence="3" id="KW-1185">Reference proteome</keyword>
<feature type="transmembrane region" description="Helical" evidence="1">
    <location>
        <begin position="38"/>
        <end position="57"/>
    </location>
</feature>
<organism evidence="2 3">
    <name type="scientific">Trichoderma asperellum (strain ATCC 204424 / CBS 433.97 / NBRC 101777)</name>
    <dbReference type="NCBI Taxonomy" id="1042311"/>
    <lineage>
        <taxon>Eukaryota</taxon>
        <taxon>Fungi</taxon>
        <taxon>Dikarya</taxon>
        <taxon>Ascomycota</taxon>
        <taxon>Pezizomycotina</taxon>
        <taxon>Sordariomycetes</taxon>
        <taxon>Hypocreomycetidae</taxon>
        <taxon>Hypocreales</taxon>
        <taxon>Hypocreaceae</taxon>
        <taxon>Trichoderma</taxon>
    </lineage>
</organism>
<dbReference type="Proteomes" id="UP000240493">
    <property type="component" value="Unassembled WGS sequence"/>
</dbReference>
<keyword evidence="1" id="KW-0812">Transmembrane</keyword>
<evidence type="ECO:0000313" key="3">
    <source>
        <dbReference type="Proteomes" id="UP000240493"/>
    </source>
</evidence>